<feature type="transmembrane region" description="Helical" evidence="1">
    <location>
        <begin position="298"/>
        <end position="319"/>
    </location>
</feature>
<feature type="transmembrane region" description="Helical" evidence="1">
    <location>
        <begin position="99"/>
        <end position="128"/>
    </location>
</feature>
<accession>A0A502KVH1</accession>
<feature type="transmembrane region" description="Helical" evidence="1">
    <location>
        <begin position="25"/>
        <end position="50"/>
    </location>
</feature>
<feature type="transmembrane region" description="Helical" evidence="1">
    <location>
        <begin position="325"/>
        <end position="342"/>
    </location>
</feature>
<keyword evidence="1" id="KW-0812">Transmembrane</keyword>
<dbReference type="Proteomes" id="UP000315303">
    <property type="component" value="Unassembled WGS sequence"/>
</dbReference>
<proteinExistence type="predicted"/>
<feature type="transmembrane region" description="Helical" evidence="1">
    <location>
        <begin position="62"/>
        <end position="78"/>
    </location>
</feature>
<organism evidence="2 3">
    <name type="scientific">Litorilituus lipolyticus</name>
    <dbReference type="NCBI Taxonomy" id="2491017"/>
    <lineage>
        <taxon>Bacteria</taxon>
        <taxon>Pseudomonadati</taxon>
        <taxon>Pseudomonadota</taxon>
        <taxon>Gammaproteobacteria</taxon>
        <taxon>Alteromonadales</taxon>
        <taxon>Colwelliaceae</taxon>
        <taxon>Litorilituus</taxon>
    </lineage>
</organism>
<feature type="transmembrane region" description="Helical" evidence="1">
    <location>
        <begin position="349"/>
        <end position="365"/>
    </location>
</feature>
<dbReference type="InterPro" id="IPR045614">
    <property type="entry name" value="DUF6136"/>
</dbReference>
<evidence type="ECO:0000313" key="3">
    <source>
        <dbReference type="Proteomes" id="UP000315303"/>
    </source>
</evidence>
<feature type="transmembrane region" description="Helical" evidence="1">
    <location>
        <begin position="258"/>
        <end position="277"/>
    </location>
</feature>
<name>A0A502KVH1_9GAMM</name>
<dbReference type="OrthoDB" id="6225829at2"/>
<evidence type="ECO:0000256" key="1">
    <source>
        <dbReference type="SAM" id="Phobius"/>
    </source>
</evidence>
<feature type="transmembrane region" description="Helical" evidence="1">
    <location>
        <begin position="221"/>
        <end position="246"/>
    </location>
</feature>
<sequence length="366" mass="42106">MNYIKLRWQIYQNELKQLIASIGQLFTFVTLMLYLALPIMIFMPLVWLSIIADIQTSQQDRVLYQWSYFILLFCLIRIQRKAILASKFQHFLASYSQSTAIKAVTTCLISLVAGNLLILAPMLLSFYIPNWQVFWQQLHFPLFAMLTWLIAYAAIIHTRIPWLSLVLMPVGLLFLSSHLVITAPWLNVIVLFVMGLEILFQPLAKIKPFSLSTKHYWQVRLVALISSPANAIIRIFILVVLVSLLAYVQQQMSQVAEAYLQVMFCWLLALLLGSFQFDNEAFYQQYELFLASLLSSSTIRYITDIFPIILLAVLVAVVLQVKLGFYAFCLVLLPIGTLMTVITTSKYQRNFFIVPSIFFIVLAMLV</sequence>
<feature type="transmembrane region" description="Helical" evidence="1">
    <location>
        <begin position="162"/>
        <end position="179"/>
    </location>
</feature>
<gene>
    <name evidence="2" type="ORF">EPA86_08300</name>
</gene>
<keyword evidence="1" id="KW-1133">Transmembrane helix</keyword>
<keyword evidence="3" id="KW-1185">Reference proteome</keyword>
<comment type="caution">
    <text evidence="2">The sequence shown here is derived from an EMBL/GenBank/DDBJ whole genome shotgun (WGS) entry which is preliminary data.</text>
</comment>
<dbReference type="AlphaFoldDB" id="A0A502KVH1"/>
<reference evidence="2 3" key="1">
    <citation type="submission" date="2019-01" db="EMBL/GenBank/DDBJ databases">
        <title>Litorilituus lipolytica sp. nov., isolated from intertidal sand of the Yellow Sea in China.</title>
        <authorList>
            <person name="Liu A."/>
        </authorList>
    </citation>
    <scope>NUCLEOTIDE SEQUENCE [LARGE SCALE GENOMIC DNA]</scope>
    <source>
        <strain evidence="2 3">RZ04</strain>
    </source>
</reference>
<dbReference type="EMBL" id="SAWY01000019">
    <property type="protein sequence ID" value="TPH15572.1"/>
    <property type="molecule type" value="Genomic_DNA"/>
</dbReference>
<dbReference type="RefSeq" id="WP_140602971.1">
    <property type="nucleotide sequence ID" value="NZ_SAWY01000019.1"/>
</dbReference>
<keyword evidence="1" id="KW-0472">Membrane</keyword>
<protein>
    <submittedName>
        <fullName evidence="2">Uncharacterized protein</fullName>
    </submittedName>
</protein>
<dbReference type="Pfam" id="PF19632">
    <property type="entry name" value="DUF6136"/>
    <property type="match status" value="1"/>
</dbReference>
<feature type="transmembrane region" description="Helical" evidence="1">
    <location>
        <begin position="134"/>
        <end position="155"/>
    </location>
</feature>
<evidence type="ECO:0000313" key="2">
    <source>
        <dbReference type="EMBL" id="TPH15572.1"/>
    </source>
</evidence>